<dbReference type="InterPro" id="IPR004993">
    <property type="entry name" value="GH3"/>
</dbReference>
<organism evidence="3 4">
    <name type="scientific">Candidatus Merdivivens pullistercoris</name>
    <dbReference type="NCBI Taxonomy" id="2840873"/>
    <lineage>
        <taxon>Bacteria</taxon>
        <taxon>Pseudomonadati</taxon>
        <taxon>Bacteroidota</taxon>
        <taxon>Bacteroidia</taxon>
        <taxon>Bacteroidales</taxon>
        <taxon>Muribaculaceae</taxon>
        <taxon>Muribaculaceae incertae sedis</taxon>
        <taxon>Candidatus Merdivivens</taxon>
    </lineage>
</organism>
<dbReference type="InterPro" id="IPR055378">
    <property type="entry name" value="GH3_C"/>
</dbReference>
<dbReference type="GO" id="GO:0005737">
    <property type="term" value="C:cytoplasm"/>
    <property type="evidence" value="ECO:0007669"/>
    <property type="project" value="TreeGrafter"/>
</dbReference>
<feature type="domain" description="GH3 C-terminal" evidence="2">
    <location>
        <begin position="377"/>
        <end position="493"/>
    </location>
</feature>
<dbReference type="InterPro" id="IPR055377">
    <property type="entry name" value="GH3_M"/>
</dbReference>
<reference evidence="3" key="2">
    <citation type="journal article" date="2021" name="PeerJ">
        <title>Extensive microbial diversity within the chicken gut microbiome revealed by metagenomics and culture.</title>
        <authorList>
            <person name="Gilroy R."/>
            <person name="Ravi A."/>
            <person name="Getino M."/>
            <person name="Pursley I."/>
            <person name="Horton D.L."/>
            <person name="Alikhan N.F."/>
            <person name="Baker D."/>
            <person name="Gharbi K."/>
            <person name="Hall N."/>
            <person name="Watson M."/>
            <person name="Adriaenssens E.M."/>
            <person name="Foster-Nyarko E."/>
            <person name="Jarju S."/>
            <person name="Secka A."/>
            <person name="Antonio M."/>
            <person name="Oren A."/>
            <person name="Chaudhuri R.R."/>
            <person name="La Ragione R."/>
            <person name="Hildebrand F."/>
            <person name="Pallen M.J."/>
        </authorList>
    </citation>
    <scope>NUCLEOTIDE SEQUENCE</scope>
    <source>
        <strain evidence="3">10037</strain>
    </source>
</reference>
<evidence type="ECO:0000313" key="4">
    <source>
        <dbReference type="Proteomes" id="UP000823597"/>
    </source>
</evidence>
<evidence type="ECO:0000259" key="2">
    <source>
        <dbReference type="Pfam" id="PF23572"/>
    </source>
</evidence>
<sequence length="503" mass="56722">FKLYPKPHEAQAAVLKEIMEGGKDTLFGKTYRFDAIRGVDEFRKNVPLHDYDALEPYIKRLLQGEDYMLWGSKCRFFAKSSGTSSSKSKYIPVTQENLHGCHLRGFKMMLASYLHSNHKSRLFLGKSLTIAGTIVKDSGTGIWAGDLSGVLTQNAPKAAGLFRIPRRDIALIADFDEKIAEINRVYRNSNVVSIAGVPAWNLLMIEKLLEFNNVPDLCHLWPNMELFMHGGTGFGPYRETFERLVPSDRMHYLENYNASEGYFAFQDDLSDPGMLLTLNNGVFYEFIPMDRLEEAVGDAALMRAGEQSAGKYVDFETVDTVKTGVDYAMVISTNAGLWRYLIGDCVRFVSLKPPKIVITGRTKLFINAFGEELMIGNADRAIQETSKIFGVRVRDYTAAPVFFNEENPEASTGAHQWLVEFMDKEPDPEAFARELDECLQRLNSDYEAKRTHTHTMSRLRLVIVPKGTFLKWMESAGKKGGQNKVPRLANDRKIIDSVLGMLG</sequence>
<dbReference type="GO" id="GO:0016881">
    <property type="term" value="F:acid-amino acid ligase activity"/>
    <property type="evidence" value="ECO:0007669"/>
    <property type="project" value="TreeGrafter"/>
</dbReference>
<name>A0A9D9NAE0_9BACT</name>
<proteinExistence type="predicted"/>
<dbReference type="PANTHER" id="PTHR31901:SF9">
    <property type="entry name" value="GH3 DOMAIN-CONTAINING PROTEIN"/>
    <property type="match status" value="1"/>
</dbReference>
<dbReference type="Pfam" id="PF23572">
    <property type="entry name" value="GH3_C"/>
    <property type="match status" value="1"/>
</dbReference>
<dbReference type="Proteomes" id="UP000823597">
    <property type="component" value="Unassembled WGS sequence"/>
</dbReference>
<comment type="caution">
    <text evidence="3">The sequence shown here is derived from an EMBL/GenBank/DDBJ whole genome shotgun (WGS) entry which is preliminary data.</text>
</comment>
<feature type="non-terminal residue" evidence="3">
    <location>
        <position position="1"/>
    </location>
</feature>
<gene>
    <name evidence="3" type="ORF">IAB93_08470</name>
</gene>
<dbReference type="EMBL" id="JADIME010000089">
    <property type="protein sequence ID" value="MBO8466009.1"/>
    <property type="molecule type" value="Genomic_DNA"/>
</dbReference>
<dbReference type="Pfam" id="PF23571">
    <property type="entry name" value="GH3_M"/>
    <property type="match status" value="1"/>
</dbReference>
<dbReference type="Pfam" id="PF03321">
    <property type="entry name" value="GH3"/>
    <property type="match status" value="2"/>
</dbReference>
<reference evidence="3" key="1">
    <citation type="submission" date="2020-10" db="EMBL/GenBank/DDBJ databases">
        <authorList>
            <person name="Gilroy R."/>
        </authorList>
    </citation>
    <scope>NUCLEOTIDE SEQUENCE</scope>
    <source>
        <strain evidence="3">10037</strain>
    </source>
</reference>
<evidence type="ECO:0000259" key="1">
    <source>
        <dbReference type="Pfam" id="PF23571"/>
    </source>
</evidence>
<accession>A0A9D9NAE0</accession>
<dbReference type="AlphaFoldDB" id="A0A9D9NAE0"/>
<evidence type="ECO:0000313" key="3">
    <source>
        <dbReference type="EMBL" id="MBO8466009.1"/>
    </source>
</evidence>
<protein>
    <submittedName>
        <fullName evidence="3">GH3 auxin-responsive promoter family protein</fullName>
    </submittedName>
</protein>
<dbReference type="PANTHER" id="PTHR31901">
    <property type="entry name" value="GH3 DOMAIN-CONTAINING PROTEIN"/>
    <property type="match status" value="1"/>
</dbReference>
<feature type="domain" description="GH3 middle" evidence="1">
    <location>
        <begin position="277"/>
        <end position="361"/>
    </location>
</feature>